<keyword evidence="2" id="KW-0238">DNA-binding</keyword>
<name>A0A8S0XWA7_9FIRM</name>
<dbReference type="SMART" id="SM01134">
    <property type="entry name" value="DeoRC"/>
    <property type="match status" value="1"/>
</dbReference>
<dbReference type="EMBL" id="CDGJ01000104">
    <property type="protein sequence ID" value="CEJ08936.1"/>
    <property type="molecule type" value="Genomic_DNA"/>
</dbReference>
<dbReference type="InterPro" id="IPR036390">
    <property type="entry name" value="WH_DNA-bd_sf"/>
</dbReference>
<evidence type="ECO:0000259" key="4">
    <source>
        <dbReference type="PROSITE" id="PS51000"/>
    </source>
</evidence>
<dbReference type="Gene3D" id="3.40.50.1360">
    <property type="match status" value="1"/>
</dbReference>
<dbReference type="PROSITE" id="PS00894">
    <property type="entry name" value="HTH_DEOR_1"/>
    <property type="match status" value="1"/>
</dbReference>
<keyword evidence="1" id="KW-0805">Transcription regulation</keyword>
<dbReference type="PANTHER" id="PTHR30363:SF44">
    <property type="entry name" value="AGA OPERON TRANSCRIPTIONAL REPRESSOR-RELATED"/>
    <property type="match status" value="1"/>
</dbReference>
<evidence type="ECO:0000256" key="3">
    <source>
        <dbReference type="ARBA" id="ARBA00023163"/>
    </source>
</evidence>
<proteinExistence type="predicted"/>
<dbReference type="InterPro" id="IPR018356">
    <property type="entry name" value="Tscrpt_reg_HTH_DeoR_CS"/>
</dbReference>
<dbReference type="PROSITE" id="PS51000">
    <property type="entry name" value="HTH_DEOR_2"/>
    <property type="match status" value="1"/>
</dbReference>
<dbReference type="InterPro" id="IPR037171">
    <property type="entry name" value="NagB/RpiA_transferase-like"/>
</dbReference>
<dbReference type="InterPro" id="IPR050313">
    <property type="entry name" value="Carb_Metab_HTH_regulators"/>
</dbReference>
<feature type="domain" description="HTH deoR-type" evidence="4">
    <location>
        <begin position="4"/>
        <end position="59"/>
    </location>
</feature>
<keyword evidence="7" id="KW-1185">Reference proteome</keyword>
<evidence type="ECO:0000313" key="6">
    <source>
        <dbReference type="EMBL" id="CEJ08936.1"/>
    </source>
</evidence>
<reference evidence="5" key="2">
    <citation type="submission" date="2020-01" db="EMBL/GenBank/DDBJ databases">
        <authorList>
            <person name="Hornung B."/>
        </authorList>
    </citation>
    <scope>NUCLEOTIDE SEQUENCE</scope>
    <source>
        <strain evidence="5">PacBioINE</strain>
    </source>
</reference>
<accession>A0A8S0XWA7</accession>
<evidence type="ECO:0000313" key="7">
    <source>
        <dbReference type="Proteomes" id="UP001071230"/>
    </source>
</evidence>
<reference evidence="6" key="1">
    <citation type="submission" date="2014-11" db="EMBL/GenBank/DDBJ databases">
        <authorList>
            <person name="Hornung B.V."/>
        </authorList>
    </citation>
    <scope>NUCLEOTIDE SEQUENCE</scope>
    <source>
        <strain evidence="6">INE</strain>
    </source>
</reference>
<dbReference type="AlphaFoldDB" id="A0A8S0XWA7"/>
<dbReference type="Pfam" id="PF00455">
    <property type="entry name" value="DeoRC"/>
    <property type="match status" value="1"/>
</dbReference>
<dbReference type="PRINTS" id="PR00037">
    <property type="entry name" value="HTHLACR"/>
</dbReference>
<sequence length="260" mass="28459">MRIAAQRQKVIMDKIRAGIPINVGEFSRELGVSTMTIRRDLERLEIEGLLTRTHGGAVPLNGSFEEPSFAEKMSQFPEEKMAIAKKASELIEEGDTVLLGAGTTLTALAKLLKNRQNLTIVTNTVNVAMELAQSEGIQLILTGGHIRTKSYALVGPLTERVFREVHAKKVFLGVNSISIEHGLSTPDMTEAYTNAQMIDSADKLIVLADHSKFGQGALSRFADIADIDTLITDNRTPLHFLEQARKRSVNVIIVNPGEPS</sequence>
<dbReference type="Gene3D" id="1.10.10.10">
    <property type="entry name" value="Winged helix-like DNA-binding domain superfamily/Winged helix DNA-binding domain"/>
    <property type="match status" value="1"/>
</dbReference>
<dbReference type="InterPro" id="IPR036388">
    <property type="entry name" value="WH-like_DNA-bd_sf"/>
</dbReference>
<gene>
    <name evidence="5" type="ORF">DEACI_1560</name>
    <name evidence="6" type="ORF">DEACI_3418</name>
</gene>
<dbReference type="PANTHER" id="PTHR30363">
    <property type="entry name" value="HTH-TYPE TRANSCRIPTIONAL REGULATOR SRLR-RELATED"/>
    <property type="match status" value="1"/>
</dbReference>
<keyword evidence="3" id="KW-0804">Transcription</keyword>
<organism evidence="5">
    <name type="scientific">Acididesulfobacillus acetoxydans</name>
    <dbReference type="NCBI Taxonomy" id="1561005"/>
    <lineage>
        <taxon>Bacteria</taxon>
        <taxon>Bacillati</taxon>
        <taxon>Bacillota</taxon>
        <taxon>Clostridia</taxon>
        <taxon>Eubacteriales</taxon>
        <taxon>Peptococcaceae</taxon>
        <taxon>Acididesulfobacillus</taxon>
    </lineage>
</organism>
<dbReference type="GO" id="GO:0003700">
    <property type="term" value="F:DNA-binding transcription factor activity"/>
    <property type="evidence" value="ECO:0007669"/>
    <property type="project" value="InterPro"/>
</dbReference>
<evidence type="ECO:0000256" key="2">
    <source>
        <dbReference type="ARBA" id="ARBA00023125"/>
    </source>
</evidence>
<dbReference type="InterPro" id="IPR014036">
    <property type="entry name" value="DeoR-like_C"/>
</dbReference>
<dbReference type="KEGG" id="aacx:DEACI_1560"/>
<dbReference type="SMART" id="SM00420">
    <property type="entry name" value="HTH_DEOR"/>
    <property type="match status" value="1"/>
</dbReference>
<dbReference type="SUPFAM" id="SSF100950">
    <property type="entry name" value="NagB/RpiA/CoA transferase-like"/>
    <property type="match status" value="1"/>
</dbReference>
<dbReference type="GO" id="GO:0003677">
    <property type="term" value="F:DNA binding"/>
    <property type="evidence" value="ECO:0007669"/>
    <property type="project" value="UniProtKB-KW"/>
</dbReference>
<dbReference type="EMBL" id="LR746496">
    <property type="protein sequence ID" value="CAA7600907.1"/>
    <property type="molecule type" value="Genomic_DNA"/>
</dbReference>
<dbReference type="Proteomes" id="UP000836597">
    <property type="component" value="Chromosome"/>
</dbReference>
<dbReference type="Proteomes" id="UP001071230">
    <property type="component" value="Unassembled WGS sequence"/>
</dbReference>
<evidence type="ECO:0000256" key="1">
    <source>
        <dbReference type="ARBA" id="ARBA00023015"/>
    </source>
</evidence>
<evidence type="ECO:0000313" key="5">
    <source>
        <dbReference type="EMBL" id="CAA7600907.1"/>
    </source>
</evidence>
<dbReference type="Pfam" id="PF08220">
    <property type="entry name" value="HTH_DeoR"/>
    <property type="match status" value="1"/>
</dbReference>
<dbReference type="InterPro" id="IPR001034">
    <property type="entry name" value="DeoR_HTH"/>
</dbReference>
<dbReference type="RefSeq" id="WP_240984497.1">
    <property type="nucleotide sequence ID" value="NZ_CDGJ01000104.1"/>
</dbReference>
<dbReference type="SUPFAM" id="SSF46785">
    <property type="entry name" value="Winged helix' DNA-binding domain"/>
    <property type="match status" value="1"/>
</dbReference>
<protein>
    <submittedName>
        <fullName evidence="5">DeoR-type HTH domain protein</fullName>
    </submittedName>
    <submittedName>
        <fullName evidence="6">Transcriptional regulator, GntR</fullName>
    </submittedName>
</protein>